<reference evidence="3" key="1">
    <citation type="journal article" date="2014" name="PLoS ONE">
        <title>Transcriptome-Based Identification of ABC Transporters in the Western Tarnished Plant Bug Lygus hesperus.</title>
        <authorList>
            <person name="Hull J.J."/>
            <person name="Chaney K."/>
            <person name="Geib S.M."/>
            <person name="Fabrick J.A."/>
            <person name="Brent C.S."/>
            <person name="Walsh D."/>
            <person name="Lavine L.C."/>
        </authorList>
    </citation>
    <scope>NUCLEOTIDE SEQUENCE</scope>
</reference>
<gene>
    <name evidence="3" type="primary">SWI3C</name>
    <name evidence="3" type="ORF">CM83_25952</name>
    <name evidence="5" type="ORF">g.72407</name>
</gene>
<dbReference type="EMBL" id="GDHC01004148">
    <property type="protein sequence ID" value="JAQ14481.1"/>
    <property type="molecule type" value="Transcribed_RNA"/>
</dbReference>
<sequence>MNANLRPLIILLLGTLYLTTTLAYRQKRLSDTRLAELETQMNLKKIRDEARMHKPGFGLRDPHQIGRKRRAPSGLVGILDGSERGDGGRPGAERAWYPGLERIYRSSLAAYPKYPRDQLDLERLSLYLQEPPPNGDLFPR</sequence>
<dbReference type="EMBL" id="GBRD01012525">
    <property type="protein sequence ID" value="JAG53299.1"/>
    <property type="molecule type" value="Transcribed_RNA"/>
</dbReference>
<dbReference type="EMBL" id="GBRD01012526">
    <property type="protein sequence ID" value="JAG53298.1"/>
    <property type="molecule type" value="Transcribed_RNA"/>
</dbReference>
<evidence type="ECO:0000256" key="1">
    <source>
        <dbReference type="SAM" id="MobiDB-lite"/>
    </source>
</evidence>
<feature type="region of interest" description="Disordered" evidence="1">
    <location>
        <begin position="52"/>
        <end position="94"/>
    </location>
</feature>
<feature type="chain" id="PRO_5015033848" evidence="2">
    <location>
        <begin position="24"/>
        <end position="140"/>
    </location>
</feature>
<dbReference type="EMBL" id="GBHO01028069">
    <property type="protein sequence ID" value="JAG15535.1"/>
    <property type="molecule type" value="Transcribed_RNA"/>
</dbReference>
<evidence type="ECO:0000313" key="3">
    <source>
        <dbReference type="EMBL" id="JAG15535.1"/>
    </source>
</evidence>
<proteinExistence type="predicted"/>
<evidence type="ECO:0000256" key="2">
    <source>
        <dbReference type="SAM" id="SignalP"/>
    </source>
</evidence>
<reference evidence="4" key="3">
    <citation type="submission" date="2014-09" db="EMBL/GenBank/DDBJ databases">
        <authorList>
            <person name="Magalhaes I.L.F."/>
            <person name="Oliveira U."/>
            <person name="Santos F.R."/>
            <person name="Vidigal T.H.D.A."/>
            <person name="Brescovit A.D."/>
            <person name="Santos A.J."/>
        </authorList>
    </citation>
    <scope>NUCLEOTIDE SEQUENCE</scope>
</reference>
<dbReference type="AlphaFoldDB" id="A0A0A9XEL5"/>
<keyword evidence="2" id="KW-0732">Signal</keyword>
<feature type="signal peptide" evidence="2">
    <location>
        <begin position="1"/>
        <end position="23"/>
    </location>
</feature>
<reference evidence="3" key="2">
    <citation type="submission" date="2014-07" db="EMBL/GenBank/DDBJ databases">
        <authorList>
            <person name="Hull J."/>
        </authorList>
    </citation>
    <scope>NUCLEOTIDE SEQUENCE</scope>
</reference>
<evidence type="ECO:0000313" key="4">
    <source>
        <dbReference type="EMBL" id="JAG53298.1"/>
    </source>
</evidence>
<name>A0A0A9XEL5_LYGHE</name>
<protein>
    <submittedName>
        <fullName evidence="3">SWI/SNF complex subunit SWI3C</fullName>
    </submittedName>
</protein>
<evidence type="ECO:0000313" key="5">
    <source>
        <dbReference type="EMBL" id="JAQ14481.1"/>
    </source>
</evidence>
<accession>A0A0A9XEL5</accession>
<reference evidence="5" key="4">
    <citation type="journal article" date="2016" name="Gigascience">
        <title>De novo construction of an expanded transcriptome assembly for the western tarnished plant bug, Lygus hesperus.</title>
        <authorList>
            <person name="Tassone E.E."/>
            <person name="Geib S.M."/>
            <person name="Hall B."/>
            <person name="Fabrick J.A."/>
            <person name="Brent C.S."/>
            <person name="Hull J.J."/>
        </authorList>
    </citation>
    <scope>NUCLEOTIDE SEQUENCE</scope>
</reference>
<organism evidence="3">
    <name type="scientific">Lygus hesperus</name>
    <name type="common">Western plant bug</name>
    <dbReference type="NCBI Taxonomy" id="30085"/>
    <lineage>
        <taxon>Eukaryota</taxon>
        <taxon>Metazoa</taxon>
        <taxon>Ecdysozoa</taxon>
        <taxon>Arthropoda</taxon>
        <taxon>Hexapoda</taxon>
        <taxon>Insecta</taxon>
        <taxon>Pterygota</taxon>
        <taxon>Neoptera</taxon>
        <taxon>Paraneoptera</taxon>
        <taxon>Hemiptera</taxon>
        <taxon>Heteroptera</taxon>
        <taxon>Panheteroptera</taxon>
        <taxon>Cimicomorpha</taxon>
        <taxon>Miridae</taxon>
        <taxon>Mirini</taxon>
        <taxon>Lygus</taxon>
    </lineage>
</organism>